<dbReference type="OrthoDB" id="77931at2759"/>
<feature type="transmembrane region" description="Helical" evidence="1">
    <location>
        <begin position="1114"/>
        <end position="1140"/>
    </location>
</feature>
<dbReference type="PANTHER" id="PTHR11319:SF35">
    <property type="entry name" value="OUTER MEMBRANE PROTEIN PMPC-RELATED"/>
    <property type="match status" value="1"/>
</dbReference>
<dbReference type="EMBL" id="CAJJDO010000059">
    <property type="protein sequence ID" value="CAD8173407.1"/>
    <property type="molecule type" value="Genomic_DNA"/>
</dbReference>
<evidence type="ECO:0008006" key="4">
    <source>
        <dbReference type="Google" id="ProtNLM"/>
    </source>
</evidence>
<organism evidence="2 3">
    <name type="scientific">Paramecium pentaurelia</name>
    <dbReference type="NCBI Taxonomy" id="43138"/>
    <lineage>
        <taxon>Eukaryota</taxon>
        <taxon>Sar</taxon>
        <taxon>Alveolata</taxon>
        <taxon>Ciliophora</taxon>
        <taxon>Intramacronucleata</taxon>
        <taxon>Oligohymenophorea</taxon>
        <taxon>Peniculida</taxon>
        <taxon>Parameciidae</taxon>
        <taxon>Paramecium</taxon>
    </lineage>
</organism>
<feature type="transmembrane region" description="Helical" evidence="1">
    <location>
        <begin position="1026"/>
        <end position="1051"/>
    </location>
</feature>
<evidence type="ECO:0000313" key="2">
    <source>
        <dbReference type="EMBL" id="CAD8173407.1"/>
    </source>
</evidence>
<dbReference type="Proteomes" id="UP000689195">
    <property type="component" value="Unassembled WGS sequence"/>
</dbReference>
<accession>A0A8S1V978</accession>
<evidence type="ECO:0000313" key="3">
    <source>
        <dbReference type="Proteomes" id="UP000689195"/>
    </source>
</evidence>
<keyword evidence="1" id="KW-0812">Transmembrane</keyword>
<sequence length="1370" mass="159275">MGNILLKQNLGIFFSLIEIYSEKPQFIKIDNLKFEQNILHQYYTDPSQTLASLFYVNSAQSFMMLNNIICVNNSLTNSSQSFFSLFLSEVLIENFKVQNHNYIDKEFWIQYYEINLQEDYNQNDISYFISNSFKIETIGGAFSTTVTKLTILNGEFNYIIAQSSQIFNIITQGDGIIIIKNCSITHAYNSLISKVQNDGAFTINGKNSLLSINLQNVTFIDVQNKLSSSIFSIYPSSTQNNIQFKNVIAQNCFSLVHQIINFEAVFRNAQNNRVKIDNFTIIQDEQALMNFLQSIGKINVIEMQKVSSDNAIMKFQGCELILNNIQIEGIVLSSIIKVLDSKLITLMNCRFINIQTFYPLHIVDIQQNNIQQSSIYFNNIIIQNLNDFIFNKQNLKYLDYNYIELEFIQCSLYVNEVVQKIHKEEFVQTFFDDLVTNSIQNGSLIKLKTATNQTRVYFSKVLLLNNDCQNCWNGLLFFELIDFQQLRISELLCIQNSIKNYGCIWAKSGIKINGILLIDHSSFISNNGRSGSGIFVQNLRLKLSNSKIINNIASYRGGGFYFEEGTDRFTIQTTIIINNSAEEAGGIFLSGNSSLNYNNFIQSLVLFNFAKLASNNINEIPKHLCLSINQLEMQQQEKISENRTYQVLKLKPYNIISQDHQIQTNYLFIPSGQQILKFQLYNPKHLKFQSYITEFTIKFKNSMNEQQINFLNSTCNVQQQIFDIKSQKIIESITISTIGFNQQIKSFNLGSLQFNIDPYKQEDKIQEILIYCKTEYQKESLAYKMRVNSFLCQLGEFYIFSGCQKCQSEQGFYSVTFNTTKCSLFDKNKFQAITSNKIQLKPGFWRPSQITDYVELCYKDPNHCLGGWVVGDDLCFMGHIGGLCEECDKYNVRGDGQFFKNQQQLDCQQCDQLSKRLIAFFLISIWAIFSTLLTIRSVERTNQLYVQLKLNQYQKFAEILFKLQQDHESILLKLFLNYFWIFSLIFTFNISFSISLNIVKPSNDTSYFMANFFECLLAEIQGIELIYSRILVMFGIMVCQILIIFIGFQLLDILKFYKFQSRIISITILYLYIQNYASLINQFFSILAIRRISDLNYIQGDVSLIYGSQSHISWIYGFVIPGSLIIGLILPLSLLILLYINKDQHNKINFRRHIGYLFNEYTQKNYFWEIIKLWKKTIIIIILIYFETDIFLKASLLGLCLLIYSVFTQNYKPYILHKLNLLDIKSAQFCQIAIFLASVKYICEQQEKQNISFIIQTVIILDSIILGYPFIIDILKVYYQKYKFQIMQLLLKGFQTLRPNFVATRYLKKQLTLLSQKEEKSKRNIKKLKQILFSNKSKSYIPKSGLQIFNTNSEKKISIKTVECYPKKAI</sequence>
<feature type="transmembrane region" description="Helical" evidence="1">
    <location>
        <begin position="917"/>
        <end position="935"/>
    </location>
</feature>
<keyword evidence="1" id="KW-0472">Membrane</keyword>
<reference evidence="2" key="1">
    <citation type="submission" date="2021-01" db="EMBL/GenBank/DDBJ databases">
        <authorList>
            <consortium name="Genoscope - CEA"/>
            <person name="William W."/>
        </authorList>
    </citation>
    <scope>NUCLEOTIDE SEQUENCE</scope>
</reference>
<feature type="transmembrane region" description="Helical" evidence="1">
    <location>
        <begin position="1178"/>
        <end position="1206"/>
    </location>
</feature>
<gene>
    <name evidence="2" type="ORF">PPENT_87.1.T0590102</name>
</gene>
<name>A0A8S1V978_9CILI</name>
<protein>
    <recommendedName>
        <fullName evidence="4">Transmembrane protein</fullName>
    </recommendedName>
</protein>
<feature type="transmembrane region" description="Helical" evidence="1">
    <location>
        <begin position="1063"/>
        <end position="1089"/>
    </location>
</feature>
<feature type="transmembrane region" description="Helical" evidence="1">
    <location>
        <begin position="978"/>
        <end position="999"/>
    </location>
</feature>
<keyword evidence="3" id="KW-1185">Reference proteome</keyword>
<evidence type="ECO:0000256" key="1">
    <source>
        <dbReference type="SAM" id="Phobius"/>
    </source>
</evidence>
<feature type="transmembrane region" description="Helical" evidence="1">
    <location>
        <begin position="1250"/>
        <end position="1271"/>
    </location>
</feature>
<keyword evidence="1" id="KW-1133">Transmembrane helix</keyword>
<comment type="caution">
    <text evidence="2">The sequence shown here is derived from an EMBL/GenBank/DDBJ whole genome shotgun (WGS) entry which is preliminary data.</text>
</comment>
<dbReference type="PANTHER" id="PTHR11319">
    <property type="entry name" value="G PROTEIN-COUPLED RECEPTOR-RELATED"/>
    <property type="match status" value="1"/>
</dbReference>
<proteinExistence type="predicted"/>